<keyword evidence="1" id="KW-0812">Transmembrane</keyword>
<organism evidence="2 3">
    <name type="scientific">Bacillus carboniphilus</name>
    <dbReference type="NCBI Taxonomy" id="86663"/>
    <lineage>
        <taxon>Bacteria</taxon>
        <taxon>Bacillati</taxon>
        <taxon>Bacillota</taxon>
        <taxon>Bacilli</taxon>
        <taxon>Bacillales</taxon>
        <taxon>Bacillaceae</taxon>
        <taxon>Bacillus</taxon>
    </lineage>
</organism>
<evidence type="ECO:0000313" key="2">
    <source>
        <dbReference type="EMBL" id="WLR43941.1"/>
    </source>
</evidence>
<sequence>MIKSKLVSYILIAVFISVITTMLLINQTRVKESIIFFPLSSEVIFSKAYTAIDEITQTNNEYLLQWEIYSETSEDVFLRQDVSLLFENGKLVDVFFDWEEHSSKLNQSKKIKGEDSSHYTSITFHYGEIHLEDNSIKSVQTMSSDQLYVIHSPFSDIQSFKSPRTDEEKEWQTILDRISNQQQEYQWKRLIEHFKINEEKYNKQSLTSIYQLNNQSLEHYSLEETQKILGHLWEGLYKNYVLGLKKQDDSIEGPIGSSVPLILFAKDHSHLQILIQGKSGEKYQFIQSLN</sequence>
<name>A0ABY9JX24_9BACI</name>
<dbReference type="EMBL" id="CP129013">
    <property type="protein sequence ID" value="WLR43941.1"/>
    <property type="molecule type" value="Genomic_DNA"/>
</dbReference>
<keyword evidence="3" id="KW-1185">Reference proteome</keyword>
<keyword evidence="1" id="KW-0472">Membrane</keyword>
<proteinExistence type="predicted"/>
<accession>A0ABY9JX24</accession>
<keyword evidence="1" id="KW-1133">Transmembrane helix</keyword>
<evidence type="ECO:0000313" key="3">
    <source>
        <dbReference type="Proteomes" id="UP001197974"/>
    </source>
</evidence>
<dbReference type="RefSeq" id="WP_226539936.1">
    <property type="nucleotide sequence ID" value="NZ_CP129013.1"/>
</dbReference>
<protein>
    <submittedName>
        <fullName evidence="2">Uncharacterized protein</fullName>
    </submittedName>
</protein>
<feature type="transmembrane region" description="Helical" evidence="1">
    <location>
        <begin position="6"/>
        <end position="25"/>
    </location>
</feature>
<reference evidence="2 3" key="1">
    <citation type="submission" date="2023-06" db="EMBL/GenBank/DDBJ databases">
        <title>Five Gram-positive bacteria isolated from mangrove sediments in Shenzhen, Guangdong, China.</title>
        <authorList>
            <person name="Yu S."/>
            <person name="Zheng W."/>
            <person name="Huang Y."/>
        </authorList>
    </citation>
    <scope>NUCLEOTIDE SEQUENCE [LARGE SCALE GENOMIC DNA]</scope>
    <source>
        <strain evidence="2 3">SaN35-3</strain>
    </source>
</reference>
<gene>
    <name evidence="2" type="ORF">LC087_07475</name>
</gene>
<evidence type="ECO:0000256" key="1">
    <source>
        <dbReference type="SAM" id="Phobius"/>
    </source>
</evidence>
<dbReference type="Proteomes" id="UP001197974">
    <property type="component" value="Chromosome"/>
</dbReference>